<evidence type="ECO:0000313" key="5">
    <source>
        <dbReference type="Proteomes" id="UP000732193"/>
    </source>
</evidence>
<keyword evidence="2" id="KW-0012">Acyltransferase</keyword>
<dbReference type="PANTHER" id="PTHR43877:SF2">
    <property type="entry name" value="AMINOALKYLPHOSPHONATE N-ACETYLTRANSFERASE-RELATED"/>
    <property type="match status" value="1"/>
</dbReference>
<dbReference type="InterPro" id="IPR000182">
    <property type="entry name" value="GNAT_dom"/>
</dbReference>
<keyword evidence="1" id="KW-0808">Transferase</keyword>
<dbReference type="Pfam" id="PF13508">
    <property type="entry name" value="Acetyltransf_7"/>
    <property type="match status" value="1"/>
</dbReference>
<name>A0AAE2VZP5_9RHOB</name>
<reference evidence="4 5" key="1">
    <citation type="submission" date="2021-01" db="EMBL/GenBank/DDBJ databases">
        <title>Diatom-associated Roseobacters Show Island Model of Population Structure.</title>
        <authorList>
            <person name="Qu L."/>
            <person name="Feng X."/>
            <person name="Chen Y."/>
            <person name="Li L."/>
            <person name="Wang X."/>
            <person name="Hu Z."/>
            <person name="Wang H."/>
            <person name="Luo H."/>
        </authorList>
    </citation>
    <scope>NUCLEOTIDE SEQUENCE [LARGE SCALE GENOMIC DNA]</scope>
    <source>
        <strain evidence="4 5">TR60-84</strain>
    </source>
</reference>
<dbReference type="PANTHER" id="PTHR43877">
    <property type="entry name" value="AMINOALKYLPHOSPHONATE N-ACETYLTRANSFERASE-RELATED-RELATED"/>
    <property type="match status" value="1"/>
</dbReference>
<feature type="domain" description="N-acetyltransferase" evidence="3">
    <location>
        <begin position="43"/>
        <end position="186"/>
    </location>
</feature>
<evidence type="ECO:0000256" key="2">
    <source>
        <dbReference type="ARBA" id="ARBA00023315"/>
    </source>
</evidence>
<dbReference type="Gene3D" id="3.40.630.30">
    <property type="match status" value="1"/>
</dbReference>
<organism evidence="4 5">
    <name type="scientific">Sulfitobacter geojensis</name>
    <dbReference type="NCBI Taxonomy" id="1342299"/>
    <lineage>
        <taxon>Bacteria</taxon>
        <taxon>Pseudomonadati</taxon>
        <taxon>Pseudomonadota</taxon>
        <taxon>Alphaproteobacteria</taxon>
        <taxon>Rhodobacterales</taxon>
        <taxon>Roseobacteraceae</taxon>
        <taxon>Sulfitobacter</taxon>
    </lineage>
</organism>
<dbReference type="EMBL" id="JAFBRM010000003">
    <property type="protein sequence ID" value="MBM1714399.1"/>
    <property type="molecule type" value="Genomic_DNA"/>
</dbReference>
<dbReference type="CDD" id="cd04301">
    <property type="entry name" value="NAT_SF"/>
    <property type="match status" value="1"/>
</dbReference>
<dbReference type="Proteomes" id="UP000732193">
    <property type="component" value="Unassembled WGS sequence"/>
</dbReference>
<accession>A0AAE2VZP5</accession>
<keyword evidence="5" id="KW-1185">Reference proteome</keyword>
<evidence type="ECO:0000313" key="4">
    <source>
        <dbReference type="EMBL" id="MBM1714399.1"/>
    </source>
</evidence>
<evidence type="ECO:0000256" key="1">
    <source>
        <dbReference type="ARBA" id="ARBA00022679"/>
    </source>
</evidence>
<proteinExistence type="predicted"/>
<dbReference type="InterPro" id="IPR016181">
    <property type="entry name" value="Acyl_CoA_acyltransferase"/>
</dbReference>
<dbReference type="AlphaFoldDB" id="A0AAE2VZP5"/>
<dbReference type="GO" id="GO:0016747">
    <property type="term" value="F:acyltransferase activity, transferring groups other than amino-acyl groups"/>
    <property type="evidence" value="ECO:0007669"/>
    <property type="project" value="InterPro"/>
</dbReference>
<sequence>MVGSGLSGNAVCASAVEPETRGRAAPYPARPCGRVFDRGQVVIALRAARSTDAGKVGAILSEFVATTEWMPQLHTGAEDIAHAGAMVARDWVTVAEVNGDVVGFAACNGVDLDALYVSRSQRGQGVGTALLQHLKQEHAMLKLWTFQANRPAQDFYVKHGFIEQERTDGASTDEGLPDIRYQWRKDD</sequence>
<dbReference type="PROSITE" id="PS51186">
    <property type="entry name" value="GNAT"/>
    <property type="match status" value="1"/>
</dbReference>
<dbReference type="InterPro" id="IPR050832">
    <property type="entry name" value="Bact_Acetyltransf"/>
</dbReference>
<comment type="caution">
    <text evidence="4">The sequence shown here is derived from an EMBL/GenBank/DDBJ whole genome shotgun (WGS) entry which is preliminary data.</text>
</comment>
<evidence type="ECO:0000259" key="3">
    <source>
        <dbReference type="PROSITE" id="PS51186"/>
    </source>
</evidence>
<protein>
    <submittedName>
        <fullName evidence="4">GNAT family N-acetyltransferase</fullName>
    </submittedName>
</protein>
<gene>
    <name evidence="4" type="ORF">JQV55_12590</name>
</gene>
<dbReference type="SUPFAM" id="SSF55729">
    <property type="entry name" value="Acyl-CoA N-acyltransferases (Nat)"/>
    <property type="match status" value="1"/>
</dbReference>